<protein>
    <submittedName>
        <fullName evidence="1">Uncharacterized protein</fullName>
    </submittedName>
</protein>
<accession>A0A3M7QPG2</accession>
<proteinExistence type="predicted"/>
<comment type="caution">
    <text evidence="1">The sequence shown here is derived from an EMBL/GenBank/DDBJ whole genome shotgun (WGS) entry which is preliminary data.</text>
</comment>
<keyword evidence="2" id="KW-1185">Reference proteome</keyword>
<sequence length="161" mass="17889">MYLFLIANKINQDSHSSRVMFTLVPLGPSIRSPSLDILEHVFMLHLNLNAHVISTKMSLFHIFPRFYKATIVTTAGSQMSGANHRLLIFPRSTFISLLGLLSSSPDVTFTLVPLGPSIRSPSLDILEHSPIAHGCNKNFRSICIKNSQYDKVQAIQNLSAI</sequence>
<gene>
    <name evidence="1" type="ORF">BpHYR1_027175</name>
</gene>
<name>A0A3M7QPG2_BRAPC</name>
<evidence type="ECO:0000313" key="2">
    <source>
        <dbReference type="Proteomes" id="UP000276133"/>
    </source>
</evidence>
<dbReference type="EMBL" id="REGN01005470">
    <property type="protein sequence ID" value="RNA13220.1"/>
    <property type="molecule type" value="Genomic_DNA"/>
</dbReference>
<reference evidence="1 2" key="1">
    <citation type="journal article" date="2018" name="Sci. Rep.">
        <title>Genomic signatures of local adaptation to the degree of environmental predictability in rotifers.</title>
        <authorList>
            <person name="Franch-Gras L."/>
            <person name="Hahn C."/>
            <person name="Garcia-Roger E.M."/>
            <person name="Carmona M.J."/>
            <person name="Serra M."/>
            <person name="Gomez A."/>
        </authorList>
    </citation>
    <scope>NUCLEOTIDE SEQUENCE [LARGE SCALE GENOMIC DNA]</scope>
    <source>
        <strain evidence="1">HYR1</strain>
    </source>
</reference>
<evidence type="ECO:0000313" key="1">
    <source>
        <dbReference type="EMBL" id="RNA13220.1"/>
    </source>
</evidence>
<organism evidence="1 2">
    <name type="scientific">Brachionus plicatilis</name>
    <name type="common">Marine rotifer</name>
    <name type="synonym">Brachionus muelleri</name>
    <dbReference type="NCBI Taxonomy" id="10195"/>
    <lineage>
        <taxon>Eukaryota</taxon>
        <taxon>Metazoa</taxon>
        <taxon>Spiralia</taxon>
        <taxon>Gnathifera</taxon>
        <taxon>Rotifera</taxon>
        <taxon>Eurotatoria</taxon>
        <taxon>Monogononta</taxon>
        <taxon>Pseudotrocha</taxon>
        <taxon>Ploima</taxon>
        <taxon>Brachionidae</taxon>
        <taxon>Brachionus</taxon>
    </lineage>
</organism>
<dbReference type="AlphaFoldDB" id="A0A3M7QPG2"/>
<dbReference type="Proteomes" id="UP000276133">
    <property type="component" value="Unassembled WGS sequence"/>
</dbReference>